<reference evidence="1 2" key="1">
    <citation type="submission" date="2020-04" db="EMBL/GenBank/DDBJ databases">
        <title>Acinetobacter Taxon 24.</title>
        <authorList>
            <person name="Nemec A."/>
            <person name="Radolfova-Krizova L."/>
            <person name="Higgins P.G."/>
            <person name="Spanelova P."/>
        </authorList>
    </citation>
    <scope>NUCLEOTIDE SEQUENCE [LARGE SCALE GENOMIC DNA]</scope>
    <source>
        <strain evidence="1 2">ANC 4280</strain>
    </source>
</reference>
<accession>A0A8E4GM64</accession>
<name>A0A8E4GM64_9GAMM</name>
<comment type="caution">
    <text evidence="1">The sequence shown here is derived from an EMBL/GenBank/DDBJ whole genome shotgun (WGS) entry which is preliminary data.</text>
</comment>
<gene>
    <name evidence="1" type="ORF">HLH11_12525</name>
</gene>
<dbReference type="AlphaFoldDB" id="A0A8E4GM64"/>
<dbReference type="Proteomes" id="UP000532147">
    <property type="component" value="Unassembled WGS sequence"/>
</dbReference>
<organism evidence="1 2">
    <name type="scientific">Acinetobacter terrae</name>
    <dbReference type="NCBI Taxonomy" id="2731247"/>
    <lineage>
        <taxon>Bacteria</taxon>
        <taxon>Pseudomonadati</taxon>
        <taxon>Pseudomonadota</taxon>
        <taxon>Gammaproteobacteria</taxon>
        <taxon>Moraxellales</taxon>
        <taxon>Moraxellaceae</taxon>
        <taxon>Acinetobacter</taxon>
        <taxon>Acinetobacter Taxon 24</taxon>
    </lineage>
</organism>
<evidence type="ECO:0000313" key="1">
    <source>
        <dbReference type="EMBL" id="NNH39443.1"/>
    </source>
</evidence>
<protein>
    <submittedName>
        <fullName evidence="1">Uncharacterized protein</fullName>
    </submittedName>
</protein>
<dbReference type="EMBL" id="JABERH010000029">
    <property type="protein sequence ID" value="NNH39443.1"/>
    <property type="molecule type" value="Genomic_DNA"/>
</dbReference>
<proteinExistence type="predicted"/>
<sequence length="237" mass="27677">MNDPFGLRLSNEINLGIQKRLESEKQQINESVLYLDLNSTKPKVPIYTVLQIVLKKIEGESSKVDQLSEAQIVQYYRSILLTLKSAMKSSEKIIIIETEKLSYPITEDFLDILIKEGLPEGNELGLWRRFSKKYEDFVIPITKIKKFLLRINRYQNIQPQKSSTSTQARQEFLIKIYKNLSKEDQAFLDDKPQGKHGIKDKVRKSISDEEFTLHFADIDHNFDNAWKAVRKILKKEN</sequence>
<dbReference type="RefSeq" id="WP_171534980.1">
    <property type="nucleotide sequence ID" value="NZ_JABERH010000029.1"/>
</dbReference>
<evidence type="ECO:0000313" key="2">
    <source>
        <dbReference type="Proteomes" id="UP000532147"/>
    </source>
</evidence>